<dbReference type="Gene3D" id="2.130.10.10">
    <property type="entry name" value="YVTN repeat-like/Quinoprotein amine dehydrogenase"/>
    <property type="match status" value="2"/>
</dbReference>
<dbReference type="InterPro" id="IPR001480">
    <property type="entry name" value="Bulb-type_lectin_dom"/>
</dbReference>
<dbReference type="GO" id="GO:0005634">
    <property type="term" value="C:nucleus"/>
    <property type="evidence" value="ECO:0007669"/>
    <property type="project" value="TreeGrafter"/>
</dbReference>
<dbReference type="InterPro" id="IPR001680">
    <property type="entry name" value="WD40_rpt"/>
</dbReference>
<dbReference type="PROSITE" id="PS50294">
    <property type="entry name" value="WD_REPEATS_REGION"/>
    <property type="match status" value="6"/>
</dbReference>
<dbReference type="InterPro" id="IPR015943">
    <property type="entry name" value="WD40/YVTN_repeat-like_dom_sf"/>
</dbReference>
<keyword evidence="1 3" id="KW-0853">WD repeat</keyword>
<dbReference type="CDD" id="cd00200">
    <property type="entry name" value="WD40"/>
    <property type="match status" value="1"/>
</dbReference>
<dbReference type="Proteomes" id="UP000241890">
    <property type="component" value="Unassembled WGS sequence"/>
</dbReference>
<dbReference type="CDD" id="cd20267">
    <property type="entry name" value="Complex1_LYR_LYRM7"/>
    <property type="match status" value="1"/>
</dbReference>
<dbReference type="SMART" id="SM00564">
    <property type="entry name" value="PQQ"/>
    <property type="match status" value="7"/>
</dbReference>
<dbReference type="SUPFAM" id="SSF50978">
    <property type="entry name" value="WD40 repeat-like"/>
    <property type="match status" value="2"/>
</dbReference>
<dbReference type="OrthoDB" id="74240at2759"/>
<dbReference type="GO" id="GO:0034551">
    <property type="term" value="P:mitochondrial respiratory chain complex III assembly"/>
    <property type="evidence" value="ECO:0007669"/>
    <property type="project" value="InterPro"/>
</dbReference>
<dbReference type="Pfam" id="PF24883">
    <property type="entry name" value="NPHP3_N"/>
    <property type="match status" value="1"/>
</dbReference>
<dbReference type="InterPro" id="IPR008011">
    <property type="entry name" value="Complex1_LYR_dom"/>
</dbReference>
<feature type="repeat" description="WD" evidence="3">
    <location>
        <begin position="659"/>
        <end position="698"/>
    </location>
</feature>
<feature type="repeat" description="WD" evidence="3">
    <location>
        <begin position="699"/>
        <end position="738"/>
    </location>
</feature>
<sequence>MDKVNFGDRSDNCLKEFRHAGNQRADRTVVAALETTMTKAATKWTGSFQLALARQTPVNLVKLSDDAVERLANAIRMRIDTPKASSDLTPLMRDIYPRLSPFSSEVWAKGKAVKFTVGTRSWILDSLCNWHRRNRSAVFILAGDGGVGKSVVMAELCFRGGALQIDEHMEGFKSNLSTKPFRKLSLVRSLWRRSKRERSPIFVAAYHFFRHDQVTAAAPKEALVSIAWQLCQSVPGFAEMLDTMNIEDVRDKALPDMFQIILIDPLSKLGPDMARQVVVIDALDECSKSDELLQNVVRKWKDSMPPWLNLVMSTRLEGEIERIITNNNLDYKVLELKDAENLRDIELHIKHLLREMSDVVQAKNLAECAKILSKRSDGLFLWAGFLPNALKQAHRKKHHGPLTMQDILEEDVIPAGLGGMFEEYFERLLVKVGGDDVYKALMAPLVAAREPLSVEHLSSLLGKSKQKTAAIVNDARNLLHKGGDGRVALIHKRMADWLSDSEQSGARLCVDLDKGHERLAEYCGVHDDAFAFRHAVFHCIKSGNSRSAFGLLNDFGWVHRAISFGNDEAQRRVTIRNLIRDCVELGINFARESDTPRFLSKAIIALSHDPNELASQVLARLGHGSRNPLARSLIRPKGSWLEPVGATLPRSRDPLQQVLRGQYDDVWCVAIQGDTIVSGSGDCAVRIWNAASGEEQQVLKGHYDRVTSVAIEGNTVVSGSKDKSIRIWNARTGEQLSWKYVASAIESVTIQGDLIVSGFADGMVYIWDCTSDCARSSLRGHSDRVTSVAIDGNTIVSGSYDKTVRIWNATKTRLERVLRRHSGFIYCVAIQGNTIVSGSFDNTVRIWNALSGHERHILRGHSSRVSSVAILGNSIVSGSWDKSVRVWSANTGDVKHVLRGHSGFVTSLAVDGDTIVSGALDRTVQIWNVESGAAQDNHKKHASAVTVVAIRGNIVVSGSDDMTVRIWNARTGKQKRVLKGHTGPITSLAVQGNIVLSGSSDWTIALSLYRDCLRMARCFYWADDNGEPWSVVLKRSARKEFEEARNETDPIIIARMLVVGRQCVEDMKRKFNETEDAIRKRIDRTRNH</sequence>
<comment type="caution">
    <text evidence="5">The sequence shown here is derived from an EMBL/GenBank/DDBJ whole genome shotgun (WGS) entry which is preliminary data.</text>
</comment>
<dbReference type="PRINTS" id="PR00320">
    <property type="entry name" value="GPROTEINBRPT"/>
</dbReference>
<evidence type="ECO:0000256" key="3">
    <source>
        <dbReference type="PROSITE-ProRule" id="PRU00221"/>
    </source>
</evidence>
<evidence type="ECO:0000256" key="2">
    <source>
        <dbReference type="ARBA" id="ARBA00022737"/>
    </source>
</evidence>
<dbReference type="GO" id="GO:0043130">
    <property type="term" value="F:ubiquitin binding"/>
    <property type="evidence" value="ECO:0007669"/>
    <property type="project" value="TreeGrafter"/>
</dbReference>
<feature type="repeat" description="WD" evidence="3">
    <location>
        <begin position="778"/>
        <end position="817"/>
    </location>
</feature>
<feature type="repeat" description="WD" evidence="3">
    <location>
        <begin position="898"/>
        <end position="937"/>
    </location>
</feature>
<feature type="repeat" description="WD" evidence="3">
    <location>
        <begin position="858"/>
        <end position="897"/>
    </location>
</feature>
<feature type="repeat" description="WD" evidence="3">
    <location>
        <begin position="818"/>
        <end position="857"/>
    </location>
</feature>
<dbReference type="InterPro" id="IPR020472">
    <property type="entry name" value="WD40_PAC1"/>
</dbReference>
<dbReference type="GO" id="GO:0005739">
    <property type="term" value="C:mitochondrion"/>
    <property type="evidence" value="ECO:0007669"/>
    <property type="project" value="GOC"/>
</dbReference>
<dbReference type="InParanoid" id="A0A2R5G3Q8"/>
<keyword evidence="6" id="KW-1185">Reference proteome</keyword>
<reference evidence="5 6" key="1">
    <citation type="submission" date="2017-12" db="EMBL/GenBank/DDBJ databases">
        <title>Sequencing, de novo assembly and annotation of complete genome of a new Thraustochytrid species, strain FCC1311.</title>
        <authorList>
            <person name="Sedici K."/>
            <person name="Godart F."/>
            <person name="Aiese Cigliano R."/>
            <person name="Sanseverino W."/>
            <person name="Barakat M."/>
            <person name="Ortet P."/>
            <person name="Marechal E."/>
            <person name="Cagnac O."/>
            <person name="Amato A."/>
        </authorList>
    </citation>
    <scope>NUCLEOTIDE SEQUENCE [LARGE SCALE GENOMIC DNA]</scope>
</reference>
<dbReference type="PROSITE" id="PS50082">
    <property type="entry name" value="WD_REPEATS_2"/>
    <property type="match status" value="7"/>
</dbReference>
<feature type="repeat" description="WD" evidence="3">
    <location>
        <begin position="938"/>
        <end position="977"/>
    </location>
</feature>
<dbReference type="PROSITE" id="PS00678">
    <property type="entry name" value="WD_REPEATS_1"/>
    <property type="match status" value="4"/>
</dbReference>
<dbReference type="InterPro" id="IPR056884">
    <property type="entry name" value="NPHP3-like_N"/>
</dbReference>
<gene>
    <name evidence="5" type="ORF">FCC1311_018692</name>
</gene>
<evidence type="ECO:0000313" key="6">
    <source>
        <dbReference type="Proteomes" id="UP000241890"/>
    </source>
</evidence>
<dbReference type="Pfam" id="PF00400">
    <property type="entry name" value="WD40"/>
    <property type="match status" value="8"/>
</dbReference>
<evidence type="ECO:0000259" key="4">
    <source>
        <dbReference type="PROSITE" id="PS50927"/>
    </source>
</evidence>
<dbReference type="EMBL" id="BEYU01000014">
    <property type="protein sequence ID" value="GBG25650.1"/>
    <property type="molecule type" value="Genomic_DNA"/>
</dbReference>
<evidence type="ECO:0000256" key="1">
    <source>
        <dbReference type="ARBA" id="ARBA00022574"/>
    </source>
</evidence>
<dbReference type="GO" id="GO:0010992">
    <property type="term" value="P:ubiquitin recycling"/>
    <property type="evidence" value="ECO:0007669"/>
    <property type="project" value="TreeGrafter"/>
</dbReference>
<dbReference type="SMART" id="SM00320">
    <property type="entry name" value="WD40"/>
    <property type="match status" value="9"/>
</dbReference>
<keyword evidence="2" id="KW-0677">Repeat</keyword>
<dbReference type="InterPro" id="IPR036322">
    <property type="entry name" value="WD40_repeat_dom_sf"/>
</dbReference>
<protein>
    <submittedName>
        <fullName evidence="5">WD repeat-containing protein pop2</fullName>
    </submittedName>
</protein>
<dbReference type="InterPro" id="IPR018391">
    <property type="entry name" value="PQQ_b-propeller_rpt"/>
</dbReference>
<dbReference type="PROSITE" id="PS50927">
    <property type="entry name" value="BULB_LECTIN"/>
    <property type="match status" value="1"/>
</dbReference>
<evidence type="ECO:0000313" key="5">
    <source>
        <dbReference type="EMBL" id="GBG25650.1"/>
    </source>
</evidence>
<dbReference type="AlphaFoldDB" id="A0A2R5G3Q8"/>
<organism evidence="5 6">
    <name type="scientific">Hondaea fermentalgiana</name>
    <dbReference type="NCBI Taxonomy" id="2315210"/>
    <lineage>
        <taxon>Eukaryota</taxon>
        <taxon>Sar</taxon>
        <taxon>Stramenopiles</taxon>
        <taxon>Bigyra</taxon>
        <taxon>Labyrinthulomycetes</taxon>
        <taxon>Thraustochytrida</taxon>
        <taxon>Thraustochytriidae</taxon>
        <taxon>Hondaea</taxon>
    </lineage>
</organism>
<dbReference type="Pfam" id="PF05347">
    <property type="entry name" value="Complex1_LYR"/>
    <property type="match status" value="1"/>
</dbReference>
<dbReference type="InterPro" id="IPR019775">
    <property type="entry name" value="WD40_repeat_CS"/>
</dbReference>
<dbReference type="PANTHER" id="PTHR19849:SF1">
    <property type="entry name" value="F-BOX_WD REPEAT-CONTAINING PROTEIN 7"/>
    <property type="match status" value="1"/>
</dbReference>
<accession>A0A2R5G3Q8</accession>
<name>A0A2R5G3Q8_9STRA</name>
<dbReference type="InterPro" id="IPR045298">
    <property type="entry name" value="Complex1_LYR_LYRM7"/>
</dbReference>
<dbReference type="GO" id="GO:0043161">
    <property type="term" value="P:proteasome-mediated ubiquitin-dependent protein catabolic process"/>
    <property type="evidence" value="ECO:0007669"/>
    <property type="project" value="TreeGrafter"/>
</dbReference>
<feature type="domain" description="Bulb-type lectin" evidence="4">
    <location>
        <begin position="841"/>
        <end position="969"/>
    </location>
</feature>
<dbReference type="PANTHER" id="PTHR19849">
    <property type="entry name" value="PHOSPHOLIPASE A-2-ACTIVATING PROTEIN"/>
    <property type="match status" value="1"/>
</dbReference>
<proteinExistence type="predicted"/>